<dbReference type="Pfam" id="PF00628">
    <property type="entry name" value="PHD"/>
    <property type="match status" value="1"/>
</dbReference>
<feature type="domain" description="PHD-type" evidence="8">
    <location>
        <begin position="346"/>
        <end position="393"/>
    </location>
</feature>
<proteinExistence type="predicted"/>
<dbReference type="InterPro" id="IPR011011">
    <property type="entry name" value="Znf_FYVE_PHD"/>
</dbReference>
<sequence>MRGRRGRPPKQALMQEPSPGPVRGLRPRRGLRGKGRGTTDVEIATPRRGNYHSSRGRRKVGSTTTSRGRGRGRVAGSGGGRGRRAVSKVVYDDHESDEDEDAVSLRSEEDEFLHEEPISDEEEEALDDESDYLEEIPDEDDASYCTESSFRSHSTYGSTPGPRRSRVHRPRSPIFEEKEVPPLELPKTSEDLMIPGEQLLSVSAIFEVLRNFGTVLRLSPFRFEDFCAALVGQEQCTLMAETHIALLKAILREEDTSNTTFGPADLKDSVNSTLYFIDGMTWPEVVRVYCESDPEYHQVLPHQEGEDYPFGPLESKIKVLQFLVDQFLTTNIAREELMSEGVVQYDDHCRVCHKLGDLLCCETCSAVYHLECVKPPLEEVPEDEWQCEICVAHKVPGVTDSVAESQKSRPYIRQEPVGFDRHRRKYWFLNRRIVVEEDGEHENKKIWYYSTKVQLAELIDGLDREYWEADLYATLQEMREEVHTHMDITEDLTNKARGSNKCYLTAANEEILERLKAKQDAEMEEEEPKADEGEAAAADKSSEEGESALAQPPQPSDENSNSSHASASEPPKGPEEPDIADKSSQSSVTSLDDTGEGKEKSNGEGAGGARGALASTRMVTRLRNPESKLSQLKSQQVAAAAHEANKAFKEGKEILTVSTQGEVSRLSTKKEIVMKGTLSNFFKLGQEGKYRVYHNQYSTNTLALNKHQHREDHDKRRHLAHKFCMTPAGDFKWNGSVHGSKMLTISTLRLTIVQLENNIPAPFLHPNWASHRSNWIKAVQMCSKAREFALALAILECAIKPVALLPVWKDSLGHTRLHRMTSIEREEKEKVKKREKKLEEEETMQQATWVKYTFPIKHQVWKQKGEEYRVTGYGGWSWISKTHVHRFVPKLPGNTNVNYRKELEAAKSGKTMTVARQRRHGVRRGQKEEPAESRPGGPARGRLRQKQAGRGQAPPGESPEEESQDYKVEEKMAEMMKDRPAEKGDEQDKEEEEEEEEEEDAEKMEVDASPMDSGPDKEKGKSESDSDMKEEPREGEGCRGGLAGEKRARAAQRAQRPFNYDVVNVSEGFQLRTAYKKKVKASKLDGLLERRVRQFTLEEKQRLERLKQSSLVKAGARAPPRPPARAQGQARGQARRRGLGGPHAEQSAGSAGPSEDGRARPSPSRRRRGDRTRGVKPETPAPCQEAGAVAAEPPPKRDVSAGSGAELKPSSAGPGTQEAGSASACRGNGSEPEPASQALRTADAQSEASPRERQTVTEPGATPPPPRQGRAGRPRERGDVVRSAGARVRRQLRPHAGLSEEPGPQAGGGGRRRRPGRVSRPNSFSPNPWRKRASRRPREPTATEENGKKHGGYGESGERKDREDAGADGNREAGDQGRGGSGEAPPPRRCR</sequence>
<dbReference type="GO" id="GO:0006357">
    <property type="term" value="P:regulation of transcription by RNA polymerase II"/>
    <property type="evidence" value="ECO:0007669"/>
    <property type="project" value="InterPro"/>
</dbReference>
<dbReference type="Pfam" id="PF02791">
    <property type="entry name" value="DDT"/>
    <property type="match status" value="1"/>
</dbReference>
<keyword evidence="2" id="KW-0479">Metal-binding</keyword>
<organism evidence="10 11">
    <name type="scientific">Anguilla anguilla</name>
    <name type="common">European freshwater eel</name>
    <name type="synonym">Muraena anguilla</name>
    <dbReference type="NCBI Taxonomy" id="7936"/>
    <lineage>
        <taxon>Eukaryota</taxon>
        <taxon>Metazoa</taxon>
        <taxon>Chordata</taxon>
        <taxon>Craniata</taxon>
        <taxon>Vertebrata</taxon>
        <taxon>Euteleostomi</taxon>
        <taxon>Actinopterygii</taxon>
        <taxon>Neopterygii</taxon>
        <taxon>Teleostei</taxon>
        <taxon>Anguilliformes</taxon>
        <taxon>Anguillidae</taxon>
        <taxon>Anguilla</taxon>
    </lineage>
</organism>
<feature type="compositionally biased region" description="Basic and acidic residues" evidence="7">
    <location>
        <begin position="572"/>
        <end position="581"/>
    </location>
</feature>
<feature type="compositionally biased region" description="Basic residues" evidence="7">
    <location>
        <begin position="25"/>
        <end position="35"/>
    </location>
</feature>
<dbReference type="SUPFAM" id="SSF57903">
    <property type="entry name" value="FYVE/PHD zinc finger"/>
    <property type="match status" value="1"/>
</dbReference>
<dbReference type="Proteomes" id="UP001044222">
    <property type="component" value="Unassembled WGS sequence"/>
</dbReference>
<feature type="compositionally biased region" description="Acidic residues" evidence="7">
    <location>
        <begin position="987"/>
        <end position="1002"/>
    </location>
</feature>
<dbReference type="Gene3D" id="3.30.40.10">
    <property type="entry name" value="Zinc/RING finger domain, C3HC4 (zinc finger)"/>
    <property type="match status" value="1"/>
</dbReference>
<evidence type="ECO:0000256" key="5">
    <source>
        <dbReference type="ARBA" id="ARBA00023242"/>
    </source>
</evidence>
<evidence type="ECO:0000256" key="1">
    <source>
        <dbReference type="ARBA" id="ARBA00004123"/>
    </source>
</evidence>
<evidence type="ECO:0000256" key="2">
    <source>
        <dbReference type="ARBA" id="ARBA00022723"/>
    </source>
</evidence>
<evidence type="ECO:0000259" key="9">
    <source>
        <dbReference type="PROSITE" id="PS50827"/>
    </source>
</evidence>
<dbReference type="Pfam" id="PF15613">
    <property type="entry name" value="WSD"/>
    <property type="match status" value="1"/>
</dbReference>
<dbReference type="PANTHER" id="PTHR45975:SF2">
    <property type="entry name" value="NUCLEOSOME-REMODELING FACTOR SUBUNIT BPTF"/>
    <property type="match status" value="1"/>
</dbReference>
<dbReference type="SMART" id="SM00249">
    <property type="entry name" value="PHD"/>
    <property type="match status" value="1"/>
</dbReference>
<accession>A0A9D3S3S8</accession>
<dbReference type="PROSITE" id="PS50016">
    <property type="entry name" value="ZF_PHD_2"/>
    <property type="match status" value="1"/>
</dbReference>
<feature type="compositionally biased region" description="Basic and acidic residues" evidence="7">
    <location>
        <begin position="1336"/>
        <end position="1348"/>
    </location>
</feature>
<evidence type="ECO:0000259" key="8">
    <source>
        <dbReference type="PROSITE" id="PS50016"/>
    </source>
</evidence>
<feature type="domain" description="DDT" evidence="9">
    <location>
        <begin position="196"/>
        <end position="256"/>
    </location>
</feature>
<dbReference type="SMART" id="SM00571">
    <property type="entry name" value="DDT"/>
    <property type="match status" value="1"/>
</dbReference>
<dbReference type="PROSITE" id="PS50827">
    <property type="entry name" value="DDT"/>
    <property type="match status" value="1"/>
</dbReference>
<evidence type="ECO:0000256" key="3">
    <source>
        <dbReference type="ARBA" id="ARBA00022771"/>
    </source>
</evidence>
<feature type="compositionally biased region" description="Basic and acidic residues" evidence="7">
    <location>
        <begin position="1014"/>
        <end position="1037"/>
    </location>
</feature>
<feature type="compositionally biased region" description="Low complexity" evidence="7">
    <location>
        <begin position="1114"/>
        <end position="1132"/>
    </location>
</feature>
<dbReference type="PROSITE" id="PS01359">
    <property type="entry name" value="ZF_PHD_1"/>
    <property type="match status" value="1"/>
</dbReference>
<dbReference type="FunFam" id="3.30.40.10:FF:000036">
    <property type="entry name" value="nucleosome-remodeling factor subunit BPTF isoform X1"/>
    <property type="match status" value="1"/>
</dbReference>
<evidence type="ECO:0000256" key="4">
    <source>
        <dbReference type="ARBA" id="ARBA00022833"/>
    </source>
</evidence>
<dbReference type="InterPro" id="IPR019786">
    <property type="entry name" value="Zinc_finger_PHD-type_CS"/>
</dbReference>
<dbReference type="InterPro" id="IPR001965">
    <property type="entry name" value="Znf_PHD"/>
</dbReference>
<dbReference type="GO" id="GO:0008270">
    <property type="term" value="F:zinc ion binding"/>
    <property type="evidence" value="ECO:0007669"/>
    <property type="project" value="UniProtKB-KW"/>
</dbReference>
<keyword evidence="4" id="KW-0862">Zinc</keyword>
<dbReference type="InterPro" id="IPR018501">
    <property type="entry name" value="DDT_dom"/>
</dbReference>
<evidence type="ECO:0008006" key="12">
    <source>
        <dbReference type="Google" id="ProtNLM"/>
    </source>
</evidence>
<dbReference type="InterPro" id="IPR019787">
    <property type="entry name" value="Znf_PHD-finger"/>
</dbReference>
<evidence type="ECO:0000256" key="7">
    <source>
        <dbReference type="SAM" id="MobiDB-lite"/>
    </source>
</evidence>
<gene>
    <name evidence="10" type="ORF">ANANG_G00029680</name>
</gene>
<dbReference type="GO" id="GO:0016589">
    <property type="term" value="C:NURF complex"/>
    <property type="evidence" value="ECO:0007669"/>
    <property type="project" value="InterPro"/>
</dbReference>
<evidence type="ECO:0000256" key="6">
    <source>
        <dbReference type="PROSITE-ProRule" id="PRU00146"/>
    </source>
</evidence>
<feature type="compositionally biased region" description="Acidic residues" evidence="7">
    <location>
        <begin position="94"/>
        <end position="142"/>
    </location>
</feature>
<feature type="compositionally biased region" description="Basic and acidic residues" evidence="7">
    <location>
        <begin position="964"/>
        <end position="986"/>
    </location>
</feature>
<reference evidence="10" key="1">
    <citation type="submission" date="2021-01" db="EMBL/GenBank/DDBJ databases">
        <title>A chromosome-scale assembly of European eel, Anguilla anguilla.</title>
        <authorList>
            <person name="Henkel C."/>
            <person name="Jong-Raadsen S.A."/>
            <person name="Dufour S."/>
            <person name="Weltzien F.-A."/>
            <person name="Palstra A.P."/>
            <person name="Pelster B."/>
            <person name="Spaink H.P."/>
            <person name="Van Den Thillart G.E."/>
            <person name="Jansen H."/>
            <person name="Zahm M."/>
            <person name="Klopp C."/>
            <person name="Cedric C."/>
            <person name="Louis A."/>
            <person name="Berthelot C."/>
            <person name="Parey E."/>
            <person name="Roest Crollius H."/>
            <person name="Montfort J."/>
            <person name="Robinson-Rechavi M."/>
            <person name="Bucao C."/>
            <person name="Bouchez O."/>
            <person name="Gislard M."/>
            <person name="Lluch J."/>
            <person name="Milhes M."/>
            <person name="Lampietro C."/>
            <person name="Lopez Roques C."/>
            <person name="Donnadieu C."/>
            <person name="Braasch I."/>
            <person name="Desvignes T."/>
            <person name="Postlethwait J."/>
            <person name="Bobe J."/>
            <person name="Guiguen Y."/>
            <person name="Dirks R."/>
        </authorList>
    </citation>
    <scope>NUCLEOTIDE SEQUENCE</scope>
    <source>
        <strain evidence="10">Tag_6206</strain>
        <tissue evidence="10">Liver</tissue>
    </source>
</reference>
<feature type="compositionally biased region" description="Basic and acidic residues" evidence="7">
    <location>
        <begin position="1356"/>
        <end position="1375"/>
    </location>
</feature>
<dbReference type="EMBL" id="JAFIRN010000002">
    <property type="protein sequence ID" value="KAG5853755.1"/>
    <property type="molecule type" value="Genomic_DNA"/>
</dbReference>
<protein>
    <recommendedName>
        <fullName evidence="12">Bromodomain PHD finger transcription factor</fullName>
    </recommendedName>
</protein>
<dbReference type="GO" id="GO:0000978">
    <property type="term" value="F:RNA polymerase II cis-regulatory region sequence-specific DNA binding"/>
    <property type="evidence" value="ECO:0007669"/>
    <property type="project" value="TreeGrafter"/>
</dbReference>
<dbReference type="CDD" id="cd15559">
    <property type="entry name" value="PHD1_BPTF"/>
    <property type="match status" value="1"/>
</dbReference>
<comment type="subcellular location">
    <subcellularLocation>
        <location evidence="1">Nucleus</location>
    </subcellularLocation>
</comment>
<feature type="region of interest" description="Disordered" evidence="7">
    <location>
        <begin position="1104"/>
        <end position="1391"/>
    </location>
</feature>
<feature type="region of interest" description="Disordered" evidence="7">
    <location>
        <begin position="518"/>
        <end position="615"/>
    </location>
</feature>
<feature type="compositionally biased region" description="Low complexity" evidence="7">
    <location>
        <begin position="556"/>
        <end position="569"/>
    </location>
</feature>
<keyword evidence="5" id="KW-0539">Nucleus</keyword>
<dbReference type="InterPro" id="IPR028941">
    <property type="entry name" value="WHIM2_dom"/>
</dbReference>
<feature type="compositionally biased region" description="Polar residues" evidence="7">
    <location>
        <begin position="145"/>
        <end position="158"/>
    </location>
</feature>
<feature type="region of interest" description="Disordered" evidence="7">
    <location>
        <begin position="1"/>
        <end position="168"/>
    </location>
</feature>
<feature type="region of interest" description="Disordered" evidence="7">
    <location>
        <begin position="907"/>
        <end position="1058"/>
    </location>
</feature>
<name>A0A9D3S3S8_ANGAN</name>
<feature type="compositionally biased region" description="Polar residues" evidence="7">
    <location>
        <begin position="582"/>
        <end position="592"/>
    </location>
</feature>
<dbReference type="PANTHER" id="PTHR45975">
    <property type="entry name" value="NUCLEOSOME-REMODELING FACTOR SUBUNIT BPTF"/>
    <property type="match status" value="1"/>
</dbReference>
<evidence type="ECO:0000313" key="11">
    <source>
        <dbReference type="Proteomes" id="UP001044222"/>
    </source>
</evidence>
<keyword evidence="3 6" id="KW-0863">Zinc-finger</keyword>
<keyword evidence="11" id="KW-1185">Reference proteome</keyword>
<evidence type="ECO:0000313" key="10">
    <source>
        <dbReference type="EMBL" id="KAG5853755.1"/>
    </source>
</evidence>
<dbReference type="InterPro" id="IPR013083">
    <property type="entry name" value="Znf_RING/FYVE/PHD"/>
</dbReference>
<comment type="caution">
    <text evidence="10">The sequence shown here is derived from an EMBL/GenBank/DDBJ whole genome shotgun (WGS) entry which is preliminary data.</text>
</comment>
<dbReference type="InterPro" id="IPR038028">
    <property type="entry name" value="BPTF"/>
</dbReference>